<dbReference type="Proteomes" id="UP001303046">
    <property type="component" value="Unassembled WGS sequence"/>
</dbReference>
<name>A0ABR1EPF3_NECAM</name>
<evidence type="ECO:0000313" key="2">
    <source>
        <dbReference type="Proteomes" id="UP001303046"/>
    </source>
</evidence>
<accession>A0ABR1EPF3</accession>
<dbReference type="EMBL" id="JAVFWL010000006">
    <property type="protein sequence ID" value="KAK6764514.1"/>
    <property type="molecule type" value="Genomic_DNA"/>
</dbReference>
<proteinExistence type="predicted"/>
<evidence type="ECO:0008006" key="3">
    <source>
        <dbReference type="Google" id="ProtNLM"/>
    </source>
</evidence>
<evidence type="ECO:0000313" key="1">
    <source>
        <dbReference type="EMBL" id="KAK6764514.1"/>
    </source>
</evidence>
<keyword evidence="2" id="KW-1185">Reference proteome</keyword>
<organism evidence="1 2">
    <name type="scientific">Necator americanus</name>
    <name type="common">Human hookworm</name>
    <dbReference type="NCBI Taxonomy" id="51031"/>
    <lineage>
        <taxon>Eukaryota</taxon>
        <taxon>Metazoa</taxon>
        <taxon>Ecdysozoa</taxon>
        <taxon>Nematoda</taxon>
        <taxon>Chromadorea</taxon>
        <taxon>Rhabditida</taxon>
        <taxon>Rhabditina</taxon>
        <taxon>Rhabditomorpha</taxon>
        <taxon>Strongyloidea</taxon>
        <taxon>Ancylostomatidae</taxon>
        <taxon>Bunostominae</taxon>
        <taxon>Necator</taxon>
    </lineage>
</organism>
<comment type="caution">
    <text evidence="1">The sequence shown here is derived from an EMBL/GenBank/DDBJ whole genome shotgun (WGS) entry which is preliminary data.</text>
</comment>
<protein>
    <recommendedName>
        <fullName evidence="3">Mos1 transposase HTH domain-containing protein</fullName>
    </recommendedName>
</protein>
<reference evidence="1 2" key="1">
    <citation type="submission" date="2023-08" db="EMBL/GenBank/DDBJ databases">
        <title>A Necator americanus chromosomal reference genome.</title>
        <authorList>
            <person name="Ilik V."/>
            <person name="Petrzelkova K.J."/>
            <person name="Pardy F."/>
            <person name="Fuh T."/>
            <person name="Niatou-Singa F.S."/>
            <person name="Gouil Q."/>
            <person name="Baker L."/>
            <person name="Ritchie M.E."/>
            <person name="Jex A.R."/>
            <person name="Gazzola D."/>
            <person name="Li H."/>
            <person name="Toshio Fujiwara R."/>
            <person name="Zhan B."/>
            <person name="Aroian R.V."/>
            <person name="Pafco B."/>
            <person name="Schwarz E.M."/>
        </authorList>
    </citation>
    <scope>NUCLEOTIDE SEQUENCE [LARGE SCALE GENOMIC DNA]</scope>
    <source>
        <strain evidence="1 2">Aroian</strain>
        <tissue evidence="1">Whole animal</tissue>
    </source>
</reference>
<gene>
    <name evidence="1" type="primary">Necator_chrX.g24893</name>
    <name evidence="1" type="ORF">RB195_024728</name>
</gene>
<sequence>MQSAQAAQVGPSLTFITKPITREQVRAIIFYEWCGGIGAAAAARNMNSRLREGTTIIRTVKHWRCWFCWAPICRPSCRFSRDPVTSSCHSPLRPPPKTHISHIINCNSPTSAADESELDPFYEELEEVIRNEKSYKFVVGDFSAKLRKATEEKHRIGRFGLGDRSENGNRLAGLGERSRGTRMMCRRVSRRLKNVVNCTARLLIPS</sequence>